<dbReference type="InterPro" id="IPR022412">
    <property type="entry name" value="Quinolinate_PRibosylTrfase_N"/>
</dbReference>
<dbReference type="NCBIfam" id="TIGR00078">
    <property type="entry name" value="nadC"/>
    <property type="match status" value="1"/>
</dbReference>
<dbReference type="InterPro" id="IPR036068">
    <property type="entry name" value="Nicotinate_pribotase-like_C"/>
</dbReference>
<evidence type="ECO:0000256" key="8">
    <source>
        <dbReference type="ARBA" id="ARBA00022679"/>
    </source>
</evidence>
<comment type="pathway">
    <text evidence="2">Cofactor biosynthesis; NAD(+) biosynthesis; nicotinate D-ribonucleotide from quinolinate: step 1/1.</text>
</comment>
<evidence type="ECO:0000259" key="14">
    <source>
        <dbReference type="Pfam" id="PF02749"/>
    </source>
</evidence>
<dbReference type="InterPro" id="IPR037128">
    <property type="entry name" value="Quinolinate_PRibosylTase_N_sf"/>
</dbReference>
<gene>
    <name evidence="15" type="primary">nadC</name>
    <name evidence="15" type="ORF">ENJ51_01735</name>
</gene>
<dbReference type="InterPro" id="IPR004393">
    <property type="entry name" value="NadC"/>
</dbReference>
<dbReference type="EMBL" id="DRMS01000064">
    <property type="protein sequence ID" value="HFC91515.1"/>
    <property type="molecule type" value="Genomic_DNA"/>
</dbReference>
<keyword evidence="7 12" id="KW-0328">Glycosyltransferase</keyword>
<evidence type="ECO:0000256" key="9">
    <source>
        <dbReference type="ARBA" id="ARBA00033102"/>
    </source>
</evidence>
<comment type="catalytic activity">
    <reaction evidence="10">
        <text>nicotinate beta-D-ribonucleotide + CO2 + diphosphate = quinolinate + 5-phospho-alpha-D-ribose 1-diphosphate + 2 H(+)</text>
        <dbReference type="Rhea" id="RHEA:12733"/>
        <dbReference type="ChEBI" id="CHEBI:15378"/>
        <dbReference type="ChEBI" id="CHEBI:16526"/>
        <dbReference type="ChEBI" id="CHEBI:29959"/>
        <dbReference type="ChEBI" id="CHEBI:33019"/>
        <dbReference type="ChEBI" id="CHEBI:57502"/>
        <dbReference type="ChEBI" id="CHEBI:58017"/>
        <dbReference type="EC" id="2.4.2.19"/>
    </reaction>
</comment>
<evidence type="ECO:0000256" key="3">
    <source>
        <dbReference type="ARBA" id="ARBA00009400"/>
    </source>
</evidence>
<dbReference type="FunFam" id="3.20.20.70:FF:000030">
    <property type="entry name" value="Nicotinate-nucleotide pyrophosphorylase, carboxylating"/>
    <property type="match status" value="1"/>
</dbReference>
<sequence length="284" mass="31279">MELAENIKETVQRALAEDIGSGDVTAGLIDPNQTSEAHVICREIAILSGKDWFDEVFRQIDDRIKIEWNYDDADVIEAGATLCTLSGNSRALLSGERVALNLLQILSATATQTDRYAELIGGFHARILDTRKTLPNLRQAQKYAVTCGAGKNHRMGLYDMILIKENHIMAAGSITNAIEQARKLHPTLQIEIETENLEEYAEASAANPNIIMLDNFSIEDMQEAVAQNEGKFIKLEASGNITLKNVRSIADTGVDFISIGDITKNIKAIDLSMRFTTLNSPITD</sequence>
<evidence type="ECO:0000256" key="7">
    <source>
        <dbReference type="ARBA" id="ARBA00022676"/>
    </source>
</evidence>
<protein>
    <recommendedName>
        <fullName evidence="11">Probable nicotinate-nucleotide pyrophosphorylase [carboxylating]</fullName>
        <ecNumber evidence="5">2.4.2.19</ecNumber>
    </recommendedName>
    <alternativeName>
        <fullName evidence="9">Quinolinate phosphoribosyltransferase [decarboxylating]</fullName>
    </alternativeName>
</protein>
<dbReference type="InterPro" id="IPR013785">
    <property type="entry name" value="Aldolase_TIM"/>
</dbReference>
<organism evidence="15">
    <name type="scientific">Leucothrix mucor</name>
    <dbReference type="NCBI Taxonomy" id="45248"/>
    <lineage>
        <taxon>Bacteria</taxon>
        <taxon>Pseudomonadati</taxon>
        <taxon>Pseudomonadota</taxon>
        <taxon>Gammaproteobacteria</taxon>
        <taxon>Thiotrichales</taxon>
        <taxon>Thiotrichaceae</taxon>
        <taxon>Leucothrix</taxon>
    </lineage>
</organism>
<dbReference type="GO" id="GO:0034213">
    <property type="term" value="P:quinolinate catabolic process"/>
    <property type="evidence" value="ECO:0007669"/>
    <property type="project" value="TreeGrafter"/>
</dbReference>
<proteinExistence type="inferred from homology"/>
<evidence type="ECO:0000256" key="12">
    <source>
        <dbReference type="PIRNR" id="PIRNR006250"/>
    </source>
</evidence>
<dbReference type="InterPro" id="IPR002638">
    <property type="entry name" value="Quinolinate_PRibosylTrfase_C"/>
</dbReference>
<dbReference type="SUPFAM" id="SSF51690">
    <property type="entry name" value="Nicotinate/Quinolinate PRTase C-terminal domain-like"/>
    <property type="match status" value="1"/>
</dbReference>
<dbReference type="Gene3D" id="3.20.20.70">
    <property type="entry name" value="Aldolase class I"/>
    <property type="match status" value="1"/>
</dbReference>
<dbReference type="PIRSF" id="PIRSF006250">
    <property type="entry name" value="NadC_ModD"/>
    <property type="match status" value="1"/>
</dbReference>
<dbReference type="GO" id="GO:0009435">
    <property type="term" value="P:NAD+ biosynthetic process"/>
    <property type="evidence" value="ECO:0007669"/>
    <property type="project" value="UniProtKB-UniPathway"/>
</dbReference>
<dbReference type="InterPro" id="IPR027277">
    <property type="entry name" value="NadC/ModD"/>
</dbReference>
<comment type="similarity">
    <text evidence="3 12">Belongs to the NadC/ModD family.</text>
</comment>
<dbReference type="Pfam" id="PF02749">
    <property type="entry name" value="QRPTase_N"/>
    <property type="match status" value="1"/>
</dbReference>
<feature type="domain" description="Quinolinate phosphoribosyl transferase N-terminal" evidence="14">
    <location>
        <begin position="23"/>
        <end position="107"/>
    </location>
</feature>
<dbReference type="Proteomes" id="UP000885750">
    <property type="component" value="Unassembled WGS sequence"/>
</dbReference>
<reference evidence="15" key="1">
    <citation type="journal article" date="2020" name="mSystems">
        <title>Genome- and Community-Level Interaction Insights into Carbon Utilization and Element Cycling Functions of Hydrothermarchaeota in Hydrothermal Sediment.</title>
        <authorList>
            <person name="Zhou Z."/>
            <person name="Liu Y."/>
            <person name="Xu W."/>
            <person name="Pan J."/>
            <person name="Luo Z.H."/>
            <person name="Li M."/>
        </authorList>
    </citation>
    <scope>NUCLEOTIDE SEQUENCE [LARGE SCALE GENOMIC DNA]</scope>
    <source>
        <strain evidence="15">HyVt-493</strain>
    </source>
</reference>
<accession>A0A7V2SY09</accession>
<dbReference type="UniPathway" id="UPA00253">
    <property type="reaction ID" value="UER00331"/>
</dbReference>
<evidence type="ECO:0000256" key="5">
    <source>
        <dbReference type="ARBA" id="ARBA00011944"/>
    </source>
</evidence>
<dbReference type="Pfam" id="PF01729">
    <property type="entry name" value="QRPTase_C"/>
    <property type="match status" value="1"/>
</dbReference>
<comment type="caution">
    <text evidence="15">The sequence shown here is derived from an EMBL/GenBank/DDBJ whole genome shotgun (WGS) entry which is preliminary data.</text>
</comment>
<evidence type="ECO:0000259" key="13">
    <source>
        <dbReference type="Pfam" id="PF01729"/>
    </source>
</evidence>
<evidence type="ECO:0000256" key="6">
    <source>
        <dbReference type="ARBA" id="ARBA00022642"/>
    </source>
</evidence>
<dbReference type="FunFam" id="3.90.1170.20:FF:000001">
    <property type="entry name" value="Nicotinate-nucleotide diphosphorylase (Carboxylating)"/>
    <property type="match status" value="1"/>
</dbReference>
<dbReference type="CDD" id="cd01572">
    <property type="entry name" value="QPRTase"/>
    <property type="match status" value="1"/>
</dbReference>
<evidence type="ECO:0000256" key="10">
    <source>
        <dbReference type="ARBA" id="ARBA00047445"/>
    </source>
</evidence>
<dbReference type="EC" id="2.4.2.19" evidence="5"/>
<evidence type="ECO:0000256" key="2">
    <source>
        <dbReference type="ARBA" id="ARBA00004893"/>
    </source>
</evidence>
<dbReference type="PANTHER" id="PTHR32179">
    <property type="entry name" value="NICOTINATE-NUCLEOTIDE PYROPHOSPHORYLASE [CARBOXYLATING]"/>
    <property type="match status" value="1"/>
</dbReference>
<dbReference type="GO" id="GO:0005737">
    <property type="term" value="C:cytoplasm"/>
    <property type="evidence" value="ECO:0007669"/>
    <property type="project" value="TreeGrafter"/>
</dbReference>
<keyword evidence="8 12" id="KW-0808">Transferase</keyword>
<dbReference type="SUPFAM" id="SSF54675">
    <property type="entry name" value="Nicotinate/Quinolinate PRTase N-terminal domain-like"/>
    <property type="match status" value="1"/>
</dbReference>
<dbReference type="Gene3D" id="3.90.1170.20">
    <property type="entry name" value="Quinolinate phosphoribosyl transferase, N-terminal domain"/>
    <property type="match status" value="1"/>
</dbReference>
<evidence type="ECO:0000313" key="15">
    <source>
        <dbReference type="EMBL" id="HFC91515.1"/>
    </source>
</evidence>
<evidence type="ECO:0000256" key="1">
    <source>
        <dbReference type="ARBA" id="ARBA00003237"/>
    </source>
</evidence>
<dbReference type="AlphaFoldDB" id="A0A7V2SY09"/>
<evidence type="ECO:0000256" key="4">
    <source>
        <dbReference type="ARBA" id="ARBA00011218"/>
    </source>
</evidence>
<dbReference type="PANTHER" id="PTHR32179:SF3">
    <property type="entry name" value="NICOTINATE-NUCLEOTIDE PYROPHOSPHORYLASE [CARBOXYLATING]"/>
    <property type="match status" value="1"/>
</dbReference>
<name>A0A7V2SY09_LEUMU</name>
<comment type="subunit">
    <text evidence="4">Hexamer formed by 3 homodimers.</text>
</comment>
<comment type="function">
    <text evidence="1">Involved in the catabolism of quinolinic acid (QA).</text>
</comment>
<evidence type="ECO:0000256" key="11">
    <source>
        <dbReference type="ARBA" id="ARBA00069173"/>
    </source>
</evidence>
<feature type="domain" description="Quinolinate phosphoribosyl transferase C-terminal" evidence="13">
    <location>
        <begin position="110"/>
        <end position="274"/>
    </location>
</feature>
<dbReference type="GO" id="GO:0004514">
    <property type="term" value="F:nicotinate-nucleotide diphosphorylase (carboxylating) activity"/>
    <property type="evidence" value="ECO:0007669"/>
    <property type="project" value="UniProtKB-EC"/>
</dbReference>
<keyword evidence="6" id="KW-0662">Pyridine nucleotide biosynthesis</keyword>